<keyword evidence="1" id="KW-0812">Transmembrane</keyword>
<organism evidence="2 3">
    <name type="scientific">Mycena belliarum</name>
    <dbReference type="NCBI Taxonomy" id="1033014"/>
    <lineage>
        <taxon>Eukaryota</taxon>
        <taxon>Fungi</taxon>
        <taxon>Dikarya</taxon>
        <taxon>Basidiomycota</taxon>
        <taxon>Agaricomycotina</taxon>
        <taxon>Agaricomycetes</taxon>
        <taxon>Agaricomycetidae</taxon>
        <taxon>Agaricales</taxon>
        <taxon>Marasmiineae</taxon>
        <taxon>Mycenaceae</taxon>
        <taxon>Mycena</taxon>
    </lineage>
</organism>
<evidence type="ECO:0000256" key="1">
    <source>
        <dbReference type="SAM" id="Phobius"/>
    </source>
</evidence>
<feature type="transmembrane region" description="Helical" evidence="1">
    <location>
        <begin position="37"/>
        <end position="56"/>
    </location>
</feature>
<keyword evidence="3" id="KW-1185">Reference proteome</keyword>
<keyword evidence="1" id="KW-1133">Transmembrane helix</keyword>
<evidence type="ECO:0000313" key="2">
    <source>
        <dbReference type="EMBL" id="KAJ7096633.1"/>
    </source>
</evidence>
<dbReference type="Proteomes" id="UP001222325">
    <property type="component" value="Unassembled WGS sequence"/>
</dbReference>
<comment type="caution">
    <text evidence="2">The sequence shown here is derived from an EMBL/GenBank/DDBJ whole genome shotgun (WGS) entry which is preliminary data.</text>
</comment>
<keyword evidence="1" id="KW-0472">Membrane</keyword>
<protein>
    <submittedName>
        <fullName evidence="2">Uncharacterized protein</fullName>
    </submittedName>
</protein>
<dbReference type="EMBL" id="JARJCN010000011">
    <property type="protein sequence ID" value="KAJ7096633.1"/>
    <property type="molecule type" value="Genomic_DNA"/>
</dbReference>
<accession>A0AAD6UAV2</accession>
<proteinExistence type="predicted"/>
<name>A0AAD6UAV2_9AGAR</name>
<dbReference type="AlphaFoldDB" id="A0AAD6UAV2"/>
<feature type="transmembrane region" description="Helical" evidence="1">
    <location>
        <begin position="7"/>
        <end position="31"/>
    </location>
</feature>
<gene>
    <name evidence="2" type="ORF">B0H15DRAFT_1019657</name>
</gene>
<evidence type="ECO:0000313" key="3">
    <source>
        <dbReference type="Proteomes" id="UP001222325"/>
    </source>
</evidence>
<sequence length="85" mass="9579">MVAPRTNAIMCGIACICDIALVILIIVFLITRPGERGWYTYVMTVIFVMLMCTAAWSCRRSWKLHKAQTHEQAGTFVPLRAGYTP</sequence>
<reference evidence="2" key="1">
    <citation type="submission" date="2023-03" db="EMBL/GenBank/DDBJ databases">
        <title>Massive genome expansion in bonnet fungi (Mycena s.s.) driven by repeated elements and novel gene families across ecological guilds.</title>
        <authorList>
            <consortium name="Lawrence Berkeley National Laboratory"/>
            <person name="Harder C.B."/>
            <person name="Miyauchi S."/>
            <person name="Viragh M."/>
            <person name="Kuo A."/>
            <person name="Thoen E."/>
            <person name="Andreopoulos B."/>
            <person name="Lu D."/>
            <person name="Skrede I."/>
            <person name="Drula E."/>
            <person name="Henrissat B."/>
            <person name="Morin E."/>
            <person name="Kohler A."/>
            <person name="Barry K."/>
            <person name="LaButti K."/>
            <person name="Morin E."/>
            <person name="Salamov A."/>
            <person name="Lipzen A."/>
            <person name="Mereny Z."/>
            <person name="Hegedus B."/>
            <person name="Baldrian P."/>
            <person name="Stursova M."/>
            <person name="Weitz H."/>
            <person name="Taylor A."/>
            <person name="Grigoriev I.V."/>
            <person name="Nagy L.G."/>
            <person name="Martin F."/>
            <person name="Kauserud H."/>
        </authorList>
    </citation>
    <scope>NUCLEOTIDE SEQUENCE</scope>
    <source>
        <strain evidence="2">CBHHK173m</strain>
    </source>
</reference>